<evidence type="ECO:0000313" key="3">
    <source>
        <dbReference type="Proteomes" id="UP000735302"/>
    </source>
</evidence>
<evidence type="ECO:0000313" key="2">
    <source>
        <dbReference type="EMBL" id="GFO10483.1"/>
    </source>
</evidence>
<reference evidence="2 3" key="1">
    <citation type="journal article" date="2021" name="Elife">
        <title>Chloroplast acquisition without the gene transfer in kleptoplastic sea slugs, Plakobranchus ocellatus.</title>
        <authorList>
            <person name="Maeda T."/>
            <person name="Takahashi S."/>
            <person name="Yoshida T."/>
            <person name="Shimamura S."/>
            <person name="Takaki Y."/>
            <person name="Nagai Y."/>
            <person name="Toyoda A."/>
            <person name="Suzuki Y."/>
            <person name="Arimoto A."/>
            <person name="Ishii H."/>
            <person name="Satoh N."/>
            <person name="Nishiyama T."/>
            <person name="Hasebe M."/>
            <person name="Maruyama T."/>
            <person name="Minagawa J."/>
            <person name="Obokata J."/>
            <person name="Shigenobu S."/>
        </authorList>
    </citation>
    <scope>NUCLEOTIDE SEQUENCE [LARGE SCALE GENOMIC DNA]</scope>
</reference>
<organism evidence="2 3">
    <name type="scientific">Plakobranchus ocellatus</name>
    <dbReference type="NCBI Taxonomy" id="259542"/>
    <lineage>
        <taxon>Eukaryota</taxon>
        <taxon>Metazoa</taxon>
        <taxon>Spiralia</taxon>
        <taxon>Lophotrochozoa</taxon>
        <taxon>Mollusca</taxon>
        <taxon>Gastropoda</taxon>
        <taxon>Heterobranchia</taxon>
        <taxon>Euthyneura</taxon>
        <taxon>Panpulmonata</taxon>
        <taxon>Sacoglossa</taxon>
        <taxon>Placobranchoidea</taxon>
        <taxon>Plakobranchidae</taxon>
        <taxon>Plakobranchus</taxon>
    </lineage>
</organism>
<dbReference type="Proteomes" id="UP000735302">
    <property type="component" value="Unassembled WGS sequence"/>
</dbReference>
<accession>A0AAV4AVA1</accession>
<gene>
    <name evidence="2" type="ORF">PoB_003698800</name>
</gene>
<name>A0AAV4AVA1_9GAST</name>
<comment type="caution">
    <text evidence="2">The sequence shown here is derived from an EMBL/GenBank/DDBJ whole genome shotgun (WGS) entry which is preliminary data.</text>
</comment>
<proteinExistence type="predicted"/>
<dbReference type="EMBL" id="BLXT01004186">
    <property type="protein sequence ID" value="GFO10483.1"/>
    <property type="molecule type" value="Genomic_DNA"/>
</dbReference>
<dbReference type="AlphaFoldDB" id="A0AAV4AVA1"/>
<feature type="region of interest" description="Disordered" evidence="1">
    <location>
        <begin position="167"/>
        <end position="188"/>
    </location>
</feature>
<sequence>MDSVALLLRAGGSQGRRRILVLRLLRGSSQECVQLASWFLCVSLTEYHLGSQKLILQEAQTSFSGKRTTQCETDSSPSALRRHTVVADHFDTFGLTEAVRVSLRHEKFGPRQRQHSKSFLRVGVKVVVVIWVRIKIWSGQWARVKAMVEELSFEFLYIASPQQGDLRLSGPPPGQGADSGARTRDRRVSADLRADSQATVLPTPLWWRLVLWLGVETEPLLG</sequence>
<evidence type="ECO:0000256" key="1">
    <source>
        <dbReference type="SAM" id="MobiDB-lite"/>
    </source>
</evidence>
<keyword evidence="3" id="KW-1185">Reference proteome</keyword>
<protein>
    <submittedName>
        <fullName evidence="2">Uncharacterized protein</fullName>
    </submittedName>
</protein>